<sequence>MAEPEIIYQEGSIVLVGSFNPEIFHPSWFAKNDLIQKVEAEESKIEGLEIVHRELTKFSLNWLSIQVVHQKFVALTSDVAHFNPLRDLVIMTFEILKHTPVKQLGMNRIVDFSFEDEQAWHKVGDTLAPKGIWEKSLSGRVGLTALGVQSKLTNGLQGYTNVNLQPSARTKHGVTININNHVEIADGQNIAAILSEHWVTSMDKAIKIAQTTLREVLT</sequence>
<organism evidence="1 2">
    <name type="scientific">Candidatus Manganitrophus noduliformans</name>
    <dbReference type="NCBI Taxonomy" id="2606439"/>
    <lineage>
        <taxon>Bacteria</taxon>
        <taxon>Pseudomonadati</taxon>
        <taxon>Nitrospirota</taxon>
        <taxon>Nitrospiria</taxon>
        <taxon>Candidatus Troglogloeales</taxon>
        <taxon>Candidatus Manganitrophaceae</taxon>
        <taxon>Candidatus Manganitrophus</taxon>
    </lineage>
</organism>
<evidence type="ECO:0000313" key="1">
    <source>
        <dbReference type="EMBL" id="NKE72921.1"/>
    </source>
</evidence>
<reference evidence="1 2" key="1">
    <citation type="journal article" date="2020" name="Nature">
        <title>Bacterial chemolithoautotrophy via manganese oxidation.</title>
        <authorList>
            <person name="Yu H."/>
            <person name="Leadbetter J.R."/>
        </authorList>
    </citation>
    <scope>NUCLEOTIDE SEQUENCE [LARGE SCALE GENOMIC DNA]</scope>
    <source>
        <strain evidence="1 2">Mn-1</strain>
    </source>
</reference>
<accession>A0A7X6ICU7</accession>
<proteinExistence type="predicted"/>
<evidence type="ECO:0008006" key="3">
    <source>
        <dbReference type="Google" id="ProtNLM"/>
    </source>
</evidence>
<comment type="caution">
    <text evidence="1">The sequence shown here is derived from an EMBL/GenBank/DDBJ whole genome shotgun (WGS) entry which is preliminary data.</text>
</comment>
<evidence type="ECO:0000313" key="2">
    <source>
        <dbReference type="Proteomes" id="UP000534783"/>
    </source>
</evidence>
<dbReference type="AlphaFoldDB" id="A0A7X6ICU7"/>
<dbReference type="RefSeq" id="WP_168062855.1">
    <property type="nucleotide sequence ID" value="NZ_VTOW01000004.1"/>
</dbReference>
<keyword evidence="2" id="KW-1185">Reference proteome</keyword>
<name>A0A7X6ICU7_9BACT</name>
<dbReference type="EMBL" id="VTOW01000004">
    <property type="protein sequence ID" value="NKE72921.1"/>
    <property type="molecule type" value="Genomic_DNA"/>
</dbReference>
<dbReference type="Proteomes" id="UP000534783">
    <property type="component" value="Unassembled WGS sequence"/>
</dbReference>
<protein>
    <recommendedName>
        <fullName evidence="3">TIGR04255 family protein</fullName>
    </recommendedName>
</protein>
<gene>
    <name evidence="1" type="ORF">MNODULE_19390</name>
</gene>